<evidence type="ECO:0000313" key="2">
    <source>
        <dbReference type="Proteomes" id="UP000790709"/>
    </source>
</evidence>
<comment type="caution">
    <text evidence="1">The sequence shown here is derived from an EMBL/GenBank/DDBJ whole genome shotgun (WGS) entry which is preliminary data.</text>
</comment>
<dbReference type="Proteomes" id="UP000790709">
    <property type="component" value="Unassembled WGS sequence"/>
</dbReference>
<reference evidence="1" key="1">
    <citation type="journal article" date="2021" name="New Phytol.">
        <title>Evolutionary innovations through gain and loss of genes in the ectomycorrhizal Boletales.</title>
        <authorList>
            <person name="Wu G."/>
            <person name="Miyauchi S."/>
            <person name="Morin E."/>
            <person name="Kuo A."/>
            <person name="Drula E."/>
            <person name="Varga T."/>
            <person name="Kohler A."/>
            <person name="Feng B."/>
            <person name="Cao Y."/>
            <person name="Lipzen A."/>
            <person name="Daum C."/>
            <person name="Hundley H."/>
            <person name="Pangilinan J."/>
            <person name="Johnson J."/>
            <person name="Barry K."/>
            <person name="LaButti K."/>
            <person name="Ng V."/>
            <person name="Ahrendt S."/>
            <person name="Min B."/>
            <person name="Choi I.G."/>
            <person name="Park H."/>
            <person name="Plett J.M."/>
            <person name="Magnuson J."/>
            <person name="Spatafora J.W."/>
            <person name="Nagy L.G."/>
            <person name="Henrissat B."/>
            <person name="Grigoriev I.V."/>
            <person name="Yang Z.L."/>
            <person name="Xu J."/>
            <person name="Martin F.M."/>
        </authorList>
    </citation>
    <scope>NUCLEOTIDE SEQUENCE</scope>
    <source>
        <strain evidence="1">KUC20120723A-06</strain>
    </source>
</reference>
<dbReference type="EMBL" id="MU266520">
    <property type="protein sequence ID" value="KAH7921574.1"/>
    <property type="molecule type" value="Genomic_DNA"/>
</dbReference>
<evidence type="ECO:0000313" key="1">
    <source>
        <dbReference type="EMBL" id="KAH7921574.1"/>
    </source>
</evidence>
<name>A0ACB8B8G7_9AGAM</name>
<proteinExistence type="predicted"/>
<protein>
    <submittedName>
        <fullName evidence="1">Uncharacterized protein</fullName>
    </submittedName>
</protein>
<organism evidence="1 2">
    <name type="scientific">Leucogyrophana mollusca</name>
    <dbReference type="NCBI Taxonomy" id="85980"/>
    <lineage>
        <taxon>Eukaryota</taxon>
        <taxon>Fungi</taxon>
        <taxon>Dikarya</taxon>
        <taxon>Basidiomycota</taxon>
        <taxon>Agaricomycotina</taxon>
        <taxon>Agaricomycetes</taxon>
        <taxon>Agaricomycetidae</taxon>
        <taxon>Boletales</taxon>
        <taxon>Boletales incertae sedis</taxon>
        <taxon>Leucogyrophana</taxon>
    </lineage>
</organism>
<sequence length="455" mass="50729">MSSTTASEEPPYISSVPKRTPFGAFFSRTLPSYTGRYPVGVRDVELPIPKQSFGNFRHKSMPSTDAGITVDTVLFTLFYPAEVGSEASRDVVWFPRLRQTIDGFIKMANRTPNCVYRTIAYPFAAAAIWRTTFPGIENAQLRQPPSPSKWPLMIFSHGVGCSRLMYSAFCGEMASRGFVVAAIEHRDGTGPSSRVTNDDGEQKDFYWLDWTDLDWIDLQEQPKDDTTLRHVQLEVRLAEVEQVQKAFQSIASGQPVRQTGSHRTSFDWARWTSVDPNKPIAAGHSFGGSLVMAAANDSRFDFSRIIVFDPAVQRKFSCSGREYQIHENTLGLEPWTGRIAAPFLAVNSEEFSIGAEFTKLLRILPTVSSRHVFLIPGSTHPSFSDVFLILPDYINRLTGLEVDPLAVITLTIDAVSKFIDGNIEEARKDKSMTEAGGRLTKGEVGKAGEMTWYDI</sequence>
<keyword evidence="2" id="KW-1185">Reference proteome</keyword>
<accession>A0ACB8B8G7</accession>
<gene>
    <name evidence="1" type="ORF">BV22DRAFT_1107127</name>
</gene>